<accession>A0A1H0R6J4</accession>
<dbReference type="Proteomes" id="UP000198860">
    <property type="component" value="Unassembled WGS sequence"/>
</dbReference>
<dbReference type="EMBL" id="FNIZ01000014">
    <property type="protein sequence ID" value="SDP25114.1"/>
    <property type="molecule type" value="Genomic_DNA"/>
</dbReference>
<dbReference type="RefSeq" id="WP_167356091.1">
    <property type="nucleotide sequence ID" value="NZ_FNIZ01000014.1"/>
</dbReference>
<sequence>MDKHKKHVAPEGKGKFELDVDRMINEGMAGGTIKPVYGHEQIGETHEIPEQKEEK</sequence>
<feature type="region of interest" description="Disordered" evidence="1">
    <location>
        <begin position="31"/>
        <end position="55"/>
    </location>
</feature>
<name>A0A1H0R6J4_HALAD</name>
<gene>
    <name evidence="2" type="ORF">SAMN05421677_11491</name>
</gene>
<dbReference type="STRING" id="240303.SAMN05421677_11491"/>
<reference evidence="3" key="1">
    <citation type="submission" date="2016-10" db="EMBL/GenBank/DDBJ databases">
        <authorList>
            <person name="Varghese N."/>
            <person name="Submissions S."/>
        </authorList>
    </citation>
    <scope>NUCLEOTIDE SEQUENCE [LARGE SCALE GENOMIC DNA]</scope>
    <source>
        <strain evidence="3">CGMCC 1.3703</strain>
    </source>
</reference>
<evidence type="ECO:0000313" key="2">
    <source>
        <dbReference type="EMBL" id="SDP25114.1"/>
    </source>
</evidence>
<feature type="compositionally biased region" description="Basic and acidic residues" evidence="1">
    <location>
        <begin position="41"/>
        <end position="55"/>
    </location>
</feature>
<proteinExistence type="predicted"/>
<keyword evidence="3" id="KW-1185">Reference proteome</keyword>
<evidence type="ECO:0000313" key="3">
    <source>
        <dbReference type="Proteomes" id="UP000198860"/>
    </source>
</evidence>
<organism evidence="2 3">
    <name type="scientific">Halobacillus aidingensis</name>
    <dbReference type="NCBI Taxonomy" id="240303"/>
    <lineage>
        <taxon>Bacteria</taxon>
        <taxon>Bacillati</taxon>
        <taxon>Bacillota</taxon>
        <taxon>Bacilli</taxon>
        <taxon>Bacillales</taxon>
        <taxon>Bacillaceae</taxon>
        <taxon>Halobacillus</taxon>
    </lineage>
</organism>
<protein>
    <submittedName>
        <fullName evidence="2">Uncharacterized protein</fullName>
    </submittedName>
</protein>
<evidence type="ECO:0000256" key="1">
    <source>
        <dbReference type="SAM" id="MobiDB-lite"/>
    </source>
</evidence>
<dbReference type="AlphaFoldDB" id="A0A1H0R6J4"/>